<gene>
    <name evidence="2" type="ORF">PCOR1329_LOCUS84822</name>
</gene>
<evidence type="ECO:0008006" key="4">
    <source>
        <dbReference type="Google" id="ProtNLM"/>
    </source>
</evidence>
<comment type="caution">
    <text evidence="2">The sequence shown here is derived from an EMBL/GenBank/DDBJ whole genome shotgun (WGS) entry which is preliminary data.</text>
</comment>
<feature type="region of interest" description="Disordered" evidence="1">
    <location>
        <begin position="513"/>
        <end position="533"/>
    </location>
</feature>
<evidence type="ECO:0000313" key="2">
    <source>
        <dbReference type="EMBL" id="CAK0910715.1"/>
    </source>
</evidence>
<keyword evidence="3" id="KW-1185">Reference proteome</keyword>
<evidence type="ECO:0000256" key="1">
    <source>
        <dbReference type="SAM" id="MobiDB-lite"/>
    </source>
</evidence>
<organism evidence="2 3">
    <name type="scientific">Prorocentrum cordatum</name>
    <dbReference type="NCBI Taxonomy" id="2364126"/>
    <lineage>
        <taxon>Eukaryota</taxon>
        <taxon>Sar</taxon>
        <taxon>Alveolata</taxon>
        <taxon>Dinophyceae</taxon>
        <taxon>Prorocentrales</taxon>
        <taxon>Prorocentraceae</taxon>
        <taxon>Prorocentrum</taxon>
    </lineage>
</organism>
<dbReference type="EMBL" id="CAUYUJ010022449">
    <property type="protein sequence ID" value="CAK0910715.1"/>
    <property type="molecule type" value="Genomic_DNA"/>
</dbReference>
<proteinExistence type="predicted"/>
<dbReference type="Proteomes" id="UP001189429">
    <property type="component" value="Unassembled WGS sequence"/>
</dbReference>
<accession>A0ABN9YD43</accession>
<name>A0ABN9YD43_9DINO</name>
<protein>
    <recommendedName>
        <fullName evidence="4">Cytochrome c domain-containing protein</fullName>
    </recommendedName>
</protein>
<reference evidence="2" key="1">
    <citation type="submission" date="2023-10" db="EMBL/GenBank/DDBJ databases">
        <authorList>
            <person name="Chen Y."/>
            <person name="Shah S."/>
            <person name="Dougan E. K."/>
            <person name="Thang M."/>
            <person name="Chan C."/>
        </authorList>
    </citation>
    <scope>NUCLEOTIDE SEQUENCE [LARGE SCALE GENOMIC DNA]</scope>
</reference>
<evidence type="ECO:0000313" key="3">
    <source>
        <dbReference type="Proteomes" id="UP001189429"/>
    </source>
</evidence>
<sequence length="567" mass="62313">MRTLVSATACLALTAEAKDWATDLKRARQWTPRAEYRGYGTLASANAKLNKHLAGKKGIKLKACEEFDTQGVRDVLSDLFPRVSVELKAIYSEKDGRAGKYDTLEHMQSHWHHAPADDLRVRDAHCHEAVMWFVHHLSSEEQERVMSVTTLPMLPLSDHKVEGKRADDDHAGKFYDEKITCQNCHIGGVPSLGLPEVKPTTAKQLARRCYTNYKELFGIECGPCDGVAGPYSGDDDDKFFTPTECHVVGKPEDIPENQRVKAKLPEQFTVDVVGGSDRFGRTTNPIHDQLPGPIAKIYGQISGKWFMDAKADSDLWLLRHDTTYASVTEDGVPIPFIEPSVSEIHAQTAKQRSQNCTGPMVSLIHGMPSFIPGGCTCMPDPVGVPDTQAYGVAKGMAGMQYMGRIRLPQLEYLNVPIELDHWASWFFHIFMDTNTSVPHYAKAPSRLASAYAGTAVYANWVMEDPKIKDPEVWTRGIPTSPERVGPSAGKFCMDTKKAFICSNISQATFPPAPEAAAAAGQDPTCSSGHEAEDKQMRAPYFPAAHGVLDAIAKAKGQLMAQAEGLLV</sequence>